<organism evidence="2 3">
    <name type="scientific">Cryptosporidium xiaoi</name>
    <dbReference type="NCBI Taxonomy" id="659607"/>
    <lineage>
        <taxon>Eukaryota</taxon>
        <taxon>Sar</taxon>
        <taxon>Alveolata</taxon>
        <taxon>Apicomplexa</taxon>
        <taxon>Conoidasida</taxon>
        <taxon>Coccidia</taxon>
        <taxon>Eucoccidiorida</taxon>
        <taxon>Eimeriorina</taxon>
        <taxon>Cryptosporidiidae</taxon>
        <taxon>Cryptosporidium</taxon>
    </lineage>
</organism>
<evidence type="ECO:0000313" key="2">
    <source>
        <dbReference type="EMBL" id="KAK6590369.1"/>
    </source>
</evidence>
<feature type="region of interest" description="Disordered" evidence="1">
    <location>
        <begin position="96"/>
        <end position="115"/>
    </location>
</feature>
<comment type="caution">
    <text evidence="2">The sequence shown here is derived from an EMBL/GenBank/DDBJ whole genome shotgun (WGS) entry which is preliminary data.</text>
</comment>
<proteinExistence type="predicted"/>
<sequence length="812" mass="93006">MNKKKRIKKDKEFDSLNGNRKSHTIDIRKLFLRDAPKRTGYKPVPGVSICPRNFKEPKILETIGELNLKRECCSNVNKDVCRCGDVVACPASQEFKSNKSSDTESMNNEMADVSGTQDPIDFRGLRGMLWSKIDLEKLELFERRFSEPNATGSSPVGLTENFGTPIFYSNSQPLPYNQYTQESEGDNRQTINQEDIVLLMDMHKSCISHLDGLEQDFRLNIELQSSIEKELERGIQLLRPRLKQLAISERNYIHIIVNSLSSKVGFPKFDILYKSNSVETEYIGKSWFMGMDAMDIVSQHHKIADLQDKLVSSHLGNSDYSGFLSNYELGYGEDDAYCDEPDNNENRQINEDSELTLQCRSVLSKYLGSKLQEREKSLMLKRNLLIKLSNLIKLLESSPLSNFPFTSNNRHMFLNPIGIGRKSIVWKAFDFVDLVPCILKLFRIDFPSLNECNSESTFSPNVSISSNTCKLKSILGDSFSKLRKIRSIYNTQMNKLKSKEIPINILLFLSQSCNISLNNTNIIKSKQLNHGISELVFCTAIFEWQTPPSVNSTIVETYPHLESYDINSYVQLNGVLNETTALMYSRSLLRLFLLIYSFEDDEGLMNSIIFPIKASKIYIRKEECCFAIGPIDLINLDINLNLFQDDDVDLRKSYPTNLMRCRSFIKNHKDDDLINYLPKFVRETINGDQELLSIKNIQTLKSKLIDIKQSSDLHNILEKIHIFMIGSLLYYSLSNEYYNPSNTGCFSKLENVSLCTKELLMLILNENIAKIPNIPEVLNHPAFHPEKLVGTVGVQNSYNILQHQLSEFKFDI</sequence>
<dbReference type="SUPFAM" id="SSF56112">
    <property type="entry name" value="Protein kinase-like (PK-like)"/>
    <property type="match status" value="1"/>
</dbReference>
<evidence type="ECO:0000313" key="3">
    <source>
        <dbReference type="Proteomes" id="UP001311799"/>
    </source>
</evidence>
<dbReference type="InterPro" id="IPR011009">
    <property type="entry name" value="Kinase-like_dom_sf"/>
</dbReference>
<evidence type="ECO:0000256" key="1">
    <source>
        <dbReference type="SAM" id="MobiDB-lite"/>
    </source>
</evidence>
<dbReference type="AlphaFoldDB" id="A0AAV9Y0N5"/>
<accession>A0AAV9Y0N5</accession>
<protein>
    <submittedName>
        <fullName evidence="2">Uncharacterized protein</fullName>
    </submittedName>
</protein>
<gene>
    <name evidence="2" type="ORF">RS030_162555</name>
</gene>
<dbReference type="EMBL" id="JAWDEY010000007">
    <property type="protein sequence ID" value="KAK6590369.1"/>
    <property type="molecule type" value="Genomic_DNA"/>
</dbReference>
<name>A0AAV9Y0N5_9CRYT</name>
<reference evidence="2 3" key="1">
    <citation type="submission" date="2023-10" db="EMBL/GenBank/DDBJ databases">
        <title>Comparative genomics analysis reveals potential genetic determinants of host preference in Cryptosporidium xiaoi.</title>
        <authorList>
            <person name="Xiao L."/>
            <person name="Li J."/>
        </authorList>
    </citation>
    <scope>NUCLEOTIDE SEQUENCE [LARGE SCALE GENOMIC DNA]</scope>
    <source>
        <strain evidence="2 3">52996</strain>
    </source>
</reference>
<dbReference type="Proteomes" id="UP001311799">
    <property type="component" value="Unassembled WGS sequence"/>
</dbReference>
<keyword evidence="3" id="KW-1185">Reference proteome</keyword>